<dbReference type="InterPro" id="IPR013424">
    <property type="entry name" value="Ice-binding_C"/>
</dbReference>
<dbReference type="InterPro" id="IPR009003">
    <property type="entry name" value="Peptidase_S1_PA"/>
</dbReference>
<dbReference type="Gene3D" id="2.40.10.10">
    <property type="entry name" value="Trypsin-like serine proteases"/>
    <property type="match status" value="1"/>
</dbReference>
<dbReference type="PRINTS" id="PR00722">
    <property type="entry name" value="CHYMOTRYPSIN"/>
</dbReference>
<dbReference type="NCBIfam" id="TIGR02595">
    <property type="entry name" value="PEP_CTERM"/>
    <property type="match status" value="1"/>
</dbReference>
<evidence type="ECO:0000259" key="1">
    <source>
        <dbReference type="PROSITE" id="PS50240"/>
    </source>
</evidence>
<dbReference type="InterPro" id="IPR043504">
    <property type="entry name" value="Peptidase_S1_PA_chymotrypsin"/>
</dbReference>
<feature type="domain" description="Peptidase S1" evidence="1">
    <location>
        <begin position="20"/>
        <end position="334"/>
    </location>
</feature>
<dbReference type="InterPro" id="IPR018114">
    <property type="entry name" value="TRYPSIN_HIS"/>
</dbReference>
<gene>
    <name evidence="2" type="ORF">MC7420_8269</name>
</gene>
<dbReference type="eggNOG" id="COG5640">
    <property type="taxonomic scope" value="Bacteria"/>
</dbReference>
<dbReference type="Pfam" id="PF00089">
    <property type="entry name" value="Trypsin"/>
    <property type="match status" value="1"/>
</dbReference>
<dbReference type="PROSITE" id="PS50240">
    <property type="entry name" value="TRYPSIN_DOM"/>
    <property type="match status" value="1"/>
</dbReference>
<sequence length="370" mass="39801">MSILNKSSITGAGLALTILGTGGTAHAIVVYDESVNALVEPFDFTGVAFLETGSSFCSGSLLTGGLHILTAAHCFMNQNGQFDLNVVGQTRAIFNLSNESLFTNQPIFEAIAVSDFFIFPGFDLRFSIEGDLAILKLSKPASSRIDQYDIYRKTDEIAQNFTIVGYGDTGIGSEGFDPELFDGRKRFGQNQFDAFIDVFQGASQLPEEYFPKNTTSQLLFDFDNGNPENDAFGVHFGIHDLGLGNQEVSPGPGDSGGPSFLLDDEGNKLIAGITSFGFSDVWDTDEDRIIDIPLFPDNPITDVVIEGVANASFGEFAGVTRVSTYASFIDDVVAGKVRPTASVPEPSSILGTFILGTWGASTLLRRKNKQ</sequence>
<dbReference type="OrthoDB" id="8884718at2"/>
<dbReference type="PANTHER" id="PTHR24260">
    <property type="match status" value="1"/>
</dbReference>
<keyword evidence="3" id="KW-1185">Reference proteome</keyword>
<dbReference type="GO" id="GO:0006508">
    <property type="term" value="P:proteolysis"/>
    <property type="evidence" value="ECO:0007669"/>
    <property type="project" value="InterPro"/>
</dbReference>
<proteinExistence type="predicted"/>
<reference evidence="2 3" key="1">
    <citation type="submission" date="2008-07" db="EMBL/GenBank/DDBJ databases">
        <authorList>
            <person name="Tandeau de Marsac N."/>
            <person name="Ferriera S."/>
            <person name="Johnson J."/>
            <person name="Kravitz S."/>
            <person name="Beeson K."/>
            <person name="Sutton G."/>
            <person name="Rogers Y.-H."/>
            <person name="Friedman R."/>
            <person name="Frazier M."/>
            <person name="Venter J.C."/>
        </authorList>
    </citation>
    <scope>NUCLEOTIDE SEQUENCE [LARGE SCALE GENOMIC DNA]</scope>
    <source>
        <strain evidence="2 3">PCC 7420</strain>
    </source>
</reference>
<dbReference type="InterPro" id="IPR001254">
    <property type="entry name" value="Trypsin_dom"/>
</dbReference>
<evidence type="ECO:0000313" key="3">
    <source>
        <dbReference type="Proteomes" id="UP000003835"/>
    </source>
</evidence>
<dbReference type="Proteomes" id="UP000003835">
    <property type="component" value="Unassembled WGS sequence"/>
</dbReference>
<dbReference type="MEROPS" id="S01.515"/>
<organism evidence="2 3">
    <name type="scientific">Coleofasciculus chthonoplastes PCC 7420</name>
    <dbReference type="NCBI Taxonomy" id="118168"/>
    <lineage>
        <taxon>Bacteria</taxon>
        <taxon>Bacillati</taxon>
        <taxon>Cyanobacteriota</taxon>
        <taxon>Cyanophyceae</taxon>
        <taxon>Coleofasciculales</taxon>
        <taxon>Coleofasciculaceae</taxon>
        <taxon>Coleofasciculus</taxon>
    </lineage>
</organism>
<name>B4W0Q0_9CYAN</name>
<dbReference type="GO" id="GO:0004252">
    <property type="term" value="F:serine-type endopeptidase activity"/>
    <property type="evidence" value="ECO:0007669"/>
    <property type="project" value="InterPro"/>
</dbReference>
<dbReference type="STRING" id="118168.MC7420_8269"/>
<dbReference type="SUPFAM" id="SSF50494">
    <property type="entry name" value="Trypsin-like serine proteases"/>
    <property type="match status" value="1"/>
</dbReference>
<evidence type="ECO:0000313" key="2">
    <source>
        <dbReference type="EMBL" id="EDX72177.1"/>
    </source>
</evidence>
<dbReference type="InterPro" id="IPR051333">
    <property type="entry name" value="CLIP_Serine_Protease"/>
</dbReference>
<dbReference type="InterPro" id="IPR001314">
    <property type="entry name" value="Peptidase_S1A"/>
</dbReference>
<protein>
    <submittedName>
        <fullName evidence="2">Trypsin, putative</fullName>
    </submittedName>
</protein>
<dbReference type="AlphaFoldDB" id="B4W0Q0"/>
<dbReference type="PROSITE" id="PS00134">
    <property type="entry name" value="TRYPSIN_HIS"/>
    <property type="match status" value="1"/>
</dbReference>
<dbReference type="RefSeq" id="WP_006104703.1">
    <property type="nucleotide sequence ID" value="NZ_DS989866.1"/>
</dbReference>
<dbReference type="PANTHER" id="PTHR24260:SF136">
    <property type="entry name" value="GH08193P-RELATED"/>
    <property type="match status" value="1"/>
</dbReference>
<dbReference type="HOGENOM" id="CLU_069123_0_0_3"/>
<accession>B4W0Q0</accession>
<dbReference type="SMART" id="SM00020">
    <property type="entry name" value="Tryp_SPc"/>
    <property type="match status" value="1"/>
</dbReference>
<dbReference type="EMBL" id="DS989866">
    <property type="protein sequence ID" value="EDX72177.1"/>
    <property type="molecule type" value="Genomic_DNA"/>
</dbReference>